<evidence type="ECO:0000313" key="3">
    <source>
        <dbReference type="Proteomes" id="UP000800981"/>
    </source>
</evidence>
<dbReference type="Proteomes" id="UP000800981">
    <property type="component" value="Unassembled WGS sequence"/>
</dbReference>
<sequence length="138" mass="14116">MTVDHPGPDDSDPGLARNAPFPVKTAVAVSLAGVALQTALTDYPGSDASGVTTALALAGLLAWLILRRSRVAWAVTCAFSTLGVLLSALQTPTLRSLALVGAYLLALGPLLAPPVRRHVAPEAFGDGASEDTPHGDRP</sequence>
<proteinExistence type="predicted"/>
<keyword evidence="3" id="KW-1185">Reference proteome</keyword>
<name>A0ABX0GYV6_9ACTN</name>
<organism evidence="2 3">
    <name type="scientific">Motilibacter deserti</name>
    <dbReference type="NCBI Taxonomy" id="2714956"/>
    <lineage>
        <taxon>Bacteria</taxon>
        <taxon>Bacillati</taxon>
        <taxon>Actinomycetota</taxon>
        <taxon>Actinomycetes</taxon>
        <taxon>Motilibacterales</taxon>
        <taxon>Motilibacteraceae</taxon>
        <taxon>Motilibacter</taxon>
    </lineage>
</organism>
<reference evidence="2 3" key="1">
    <citation type="submission" date="2020-03" db="EMBL/GenBank/DDBJ databases">
        <title>Two novel Motilibacter sp.</title>
        <authorList>
            <person name="Liu S."/>
        </authorList>
    </citation>
    <scope>NUCLEOTIDE SEQUENCE [LARGE SCALE GENOMIC DNA]</scope>
    <source>
        <strain evidence="2 3">E257</strain>
    </source>
</reference>
<keyword evidence="1" id="KW-0472">Membrane</keyword>
<feature type="transmembrane region" description="Helical" evidence="1">
    <location>
        <begin position="71"/>
        <end position="88"/>
    </location>
</feature>
<evidence type="ECO:0000256" key="1">
    <source>
        <dbReference type="SAM" id="Phobius"/>
    </source>
</evidence>
<dbReference type="RefSeq" id="WP_166284660.1">
    <property type="nucleotide sequence ID" value="NZ_JAANNP010000107.1"/>
</dbReference>
<evidence type="ECO:0000313" key="2">
    <source>
        <dbReference type="EMBL" id="NHC16197.1"/>
    </source>
</evidence>
<feature type="transmembrane region" description="Helical" evidence="1">
    <location>
        <begin position="48"/>
        <end position="66"/>
    </location>
</feature>
<accession>A0ABX0GYV6</accession>
<keyword evidence="1" id="KW-0812">Transmembrane</keyword>
<protein>
    <submittedName>
        <fullName evidence="2">Uncharacterized protein</fullName>
    </submittedName>
</protein>
<keyword evidence="1" id="KW-1133">Transmembrane helix</keyword>
<comment type="caution">
    <text evidence="2">The sequence shown here is derived from an EMBL/GenBank/DDBJ whole genome shotgun (WGS) entry which is preliminary data.</text>
</comment>
<dbReference type="EMBL" id="JAANNP010000107">
    <property type="protein sequence ID" value="NHC16197.1"/>
    <property type="molecule type" value="Genomic_DNA"/>
</dbReference>
<gene>
    <name evidence="2" type="ORF">G9H71_20635</name>
</gene>